<dbReference type="EMBL" id="CP159925">
    <property type="protein sequence ID" value="XCO73435.1"/>
    <property type="molecule type" value="Genomic_DNA"/>
</dbReference>
<feature type="signal peptide" evidence="1">
    <location>
        <begin position="1"/>
        <end position="18"/>
    </location>
</feature>
<evidence type="ECO:0000313" key="2">
    <source>
        <dbReference type="EMBL" id="XCO73435.1"/>
    </source>
</evidence>
<name>A0AAU8MMZ4_9GAMM</name>
<reference evidence="2" key="1">
    <citation type="submission" date="2024-06" db="EMBL/GenBank/DDBJ databases">
        <authorList>
            <person name="Li S."/>
        </authorList>
    </citation>
    <scope>NUCLEOTIDE SEQUENCE</scope>
    <source>
        <strain evidence="2">SR10</strain>
    </source>
</reference>
<evidence type="ECO:0000256" key="1">
    <source>
        <dbReference type="SAM" id="SignalP"/>
    </source>
</evidence>
<evidence type="ECO:0008006" key="3">
    <source>
        <dbReference type="Google" id="ProtNLM"/>
    </source>
</evidence>
<organism evidence="2">
    <name type="scientific">Lysobacter firmicutimachus</name>
    <dbReference type="NCBI Taxonomy" id="1792846"/>
    <lineage>
        <taxon>Bacteria</taxon>
        <taxon>Pseudomonadati</taxon>
        <taxon>Pseudomonadota</taxon>
        <taxon>Gammaproteobacteria</taxon>
        <taxon>Lysobacterales</taxon>
        <taxon>Lysobacteraceae</taxon>
        <taxon>Lysobacter</taxon>
    </lineage>
</organism>
<dbReference type="AlphaFoldDB" id="A0AAU8MMZ4"/>
<accession>A0AAU8MMZ4</accession>
<gene>
    <name evidence="2" type="ORF">ABU614_13620</name>
</gene>
<protein>
    <recommendedName>
        <fullName evidence="3">Alginate lyase</fullName>
    </recommendedName>
</protein>
<feature type="chain" id="PRO_5043986594" description="Alginate lyase" evidence="1">
    <location>
        <begin position="19"/>
        <end position="361"/>
    </location>
</feature>
<sequence>MRGWGVVALLAMTAPAWAHKLATHSTAEERRLAGIGSSTWVFLERQLAQRSMVAFTEPVHEEITNRIYGCNGDCGGREALDAPGPVLAGVRWNDDPPFRMSANQARGMGCKTQETIRFETQPLCWGSLFADANKGAAAGKRYGPGDAMLYRTHFGDLQFLHAMASRDGETAADTKAKLMGWMEFAWRTAQGEYSLDTRLKDSTIPAIQQAFGRSEWRVLDLYTQGASGGLRRYYQDVAFGSLLHALQDSYAAGHVEREAASGLRQCTIGADRVAAPGAILEFHAYNRQDHGRHAEADTRTAFLRRFEEKGNVVEVGRVLLRARDEKRGWDDVRPFFDCVFALQAPNAPAGPGEFGRGQGTD</sequence>
<keyword evidence="1" id="KW-0732">Signal</keyword>
<dbReference type="RefSeq" id="WP_064748564.1">
    <property type="nucleotide sequence ID" value="NZ_CP159925.1"/>
</dbReference>
<proteinExistence type="predicted"/>